<dbReference type="EMBL" id="UGTF01000002">
    <property type="protein sequence ID" value="SUB88790.1"/>
    <property type="molecule type" value="Genomic_DNA"/>
</dbReference>
<proteinExistence type="predicted"/>
<evidence type="ECO:0000313" key="1">
    <source>
        <dbReference type="EMBL" id="SUB88790.1"/>
    </source>
</evidence>
<name>A0A379E8K7_9PORP</name>
<accession>A0A379E8K7</accession>
<reference evidence="1 2" key="1">
    <citation type="submission" date="2018-06" db="EMBL/GenBank/DDBJ databases">
        <authorList>
            <consortium name="Pathogen Informatics"/>
            <person name="Doyle S."/>
        </authorList>
    </citation>
    <scope>NUCLEOTIDE SEQUENCE [LARGE SCALE GENOMIC DNA]</scope>
    <source>
        <strain evidence="1 2">NCTC11632</strain>
    </source>
</reference>
<dbReference type="Proteomes" id="UP000254156">
    <property type="component" value="Unassembled WGS sequence"/>
</dbReference>
<dbReference type="AlphaFoldDB" id="A0A379E8K7"/>
<sequence length="93" mass="10773">MRRLLFRAGGIEAVCLSLLVRDKGTIKINLIRNFFNICETLFSFHSLFLFTEFSRSFSITCTFSPGFFPIRLRMFLRMLTMCPGVPILTRLPS</sequence>
<protein>
    <submittedName>
        <fullName evidence="1">Uncharacterized protein</fullName>
    </submittedName>
</protein>
<evidence type="ECO:0000313" key="2">
    <source>
        <dbReference type="Proteomes" id="UP000254156"/>
    </source>
</evidence>
<organism evidence="1 2">
    <name type="scientific">Porphyromonas macacae</name>
    <dbReference type="NCBI Taxonomy" id="28115"/>
    <lineage>
        <taxon>Bacteria</taxon>
        <taxon>Pseudomonadati</taxon>
        <taxon>Bacteroidota</taxon>
        <taxon>Bacteroidia</taxon>
        <taxon>Bacteroidales</taxon>
        <taxon>Porphyromonadaceae</taxon>
        <taxon>Porphyromonas</taxon>
    </lineage>
</organism>
<gene>
    <name evidence="1" type="ORF">NCTC11632_00864</name>
</gene>